<dbReference type="InParanoid" id="A2GLQ6"/>
<organism evidence="2 3">
    <name type="scientific">Trichomonas vaginalis (strain ATCC PRA-98 / G3)</name>
    <dbReference type="NCBI Taxonomy" id="412133"/>
    <lineage>
        <taxon>Eukaryota</taxon>
        <taxon>Metamonada</taxon>
        <taxon>Parabasalia</taxon>
        <taxon>Trichomonadida</taxon>
        <taxon>Trichomonadidae</taxon>
        <taxon>Trichomonas</taxon>
    </lineage>
</organism>
<evidence type="ECO:0000313" key="3">
    <source>
        <dbReference type="Proteomes" id="UP000001542"/>
    </source>
</evidence>
<feature type="region of interest" description="Disordered" evidence="1">
    <location>
        <begin position="144"/>
        <end position="172"/>
    </location>
</feature>
<reference evidence="2" key="2">
    <citation type="journal article" date="2007" name="Science">
        <title>Draft genome sequence of the sexually transmitted pathogen Trichomonas vaginalis.</title>
        <authorList>
            <person name="Carlton J.M."/>
            <person name="Hirt R.P."/>
            <person name="Silva J.C."/>
            <person name="Delcher A.L."/>
            <person name="Schatz M."/>
            <person name="Zhao Q."/>
            <person name="Wortman J.R."/>
            <person name="Bidwell S.L."/>
            <person name="Alsmark U.C.M."/>
            <person name="Besteiro S."/>
            <person name="Sicheritz-Ponten T."/>
            <person name="Noel C.J."/>
            <person name="Dacks J.B."/>
            <person name="Foster P.G."/>
            <person name="Simillion C."/>
            <person name="Van de Peer Y."/>
            <person name="Miranda-Saavedra D."/>
            <person name="Barton G.J."/>
            <person name="Westrop G.D."/>
            <person name="Mueller S."/>
            <person name="Dessi D."/>
            <person name="Fiori P.L."/>
            <person name="Ren Q."/>
            <person name="Paulsen I."/>
            <person name="Zhang H."/>
            <person name="Bastida-Corcuera F.D."/>
            <person name="Simoes-Barbosa A."/>
            <person name="Brown M.T."/>
            <person name="Hayes R.D."/>
            <person name="Mukherjee M."/>
            <person name="Okumura C.Y."/>
            <person name="Schneider R."/>
            <person name="Smith A.J."/>
            <person name="Vanacova S."/>
            <person name="Villalvazo M."/>
            <person name="Haas B.J."/>
            <person name="Pertea M."/>
            <person name="Feldblyum T.V."/>
            <person name="Utterback T.R."/>
            <person name="Shu C.L."/>
            <person name="Osoegawa K."/>
            <person name="de Jong P.J."/>
            <person name="Hrdy I."/>
            <person name="Horvathova L."/>
            <person name="Zubacova Z."/>
            <person name="Dolezal P."/>
            <person name="Malik S.B."/>
            <person name="Logsdon J.M. Jr."/>
            <person name="Henze K."/>
            <person name="Gupta A."/>
            <person name="Wang C.C."/>
            <person name="Dunne R.L."/>
            <person name="Upcroft J.A."/>
            <person name="Upcroft P."/>
            <person name="White O."/>
            <person name="Salzberg S.L."/>
            <person name="Tang P."/>
            <person name="Chiu C.-H."/>
            <person name="Lee Y.-S."/>
            <person name="Embley T.M."/>
            <person name="Coombs G.H."/>
            <person name="Mottram J.C."/>
            <person name="Tachezy J."/>
            <person name="Fraser-Liggett C.M."/>
            <person name="Johnson P.J."/>
        </authorList>
    </citation>
    <scope>NUCLEOTIDE SEQUENCE [LARGE SCALE GENOMIC DNA]</scope>
    <source>
        <strain evidence="2">G3</strain>
    </source>
</reference>
<reference evidence="2" key="1">
    <citation type="submission" date="2006-10" db="EMBL/GenBank/DDBJ databases">
        <authorList>
            <person name="Amadeo P."/>
            <person name="Zhao Q."/>
            <person name="Wortman J."/>
            <person name="Fraser-Liggett C."/>
            <person name="Carlton J."/>
        </authorList>
    </citation>
    <scope>NUCLEOTIDE SEQUENCE</scope>
    <source>
        <strain evidence="2">G3</strain>
    </source>
</reference>
<dbReference type="AlphaFoldDB" id="A2GLQ6"/>
<dbReference type="Proteomes" id="UP000001542">
    <property type="component" value="Unassembled WGS sequence"/>
</dbReference>
<gene>
    <name evidence="2" type="ORF">TVAG_247800</name>
</gene>
<name>A2GLQ6_TRIV3</name>
<dbReference type="VEuPathDB" id="TrichDB:TVAG_247800"/>
<sequence length="172" mass="20346">MAQVALDGKLACQILLAFRVLPSDRKKISFWHSKFFLSTGKNFLLAFQVLPFDRKKFSFRQEKIFLPTGKNFPSNKKKFSFQQEKFFQLSVRKPFKFSKIENFLVELQEKFFLPTGKNFPSNRKKFSFQQEELFLPTGKYFPSDRTQTNVRRTTNRVHSKARRTESCSTTTD</sequence>
<proteinExistence type="predicted"/>
<keyword evidence="3" id="KW-1185">Reference proteome</keyword>
<protein>
    <submittedName>
        <fullName evidence="2">Uncharacterized protein</fullName>
    </submittedName>
</protein>
<dbReference type="VEuPathDB" id="TrichDB:TVAGG3_0762430"/>
<accession>A2GLQ6</accession>
<evidence type="ECO:0000313" key="2">
    <source>
        <dbReference type="EMBL" id="EAX81912.1"/>
    </source>
</evidence>
<evidence type="ECO:0000256" key="1">
    <source>
        <dbReference type="SAM" id="MobiDB-lite"/>
    </source>
</evidence>
<dbReference type="EMBL" id="DS117135">
    <property type="protein sequence ID" value="EAX81912.1"/>
    <property type="molecule type" value="Genomic_DNA"/>
</dbReference>